<reference evidence="3" key="1">
    <citation type="submission" date="2016-03" db="EMBL/GenBank/DDBJ databases">
        <authorList>
            <person name="Guldener U."/>
        </authorList>
    </citation>
    <scope>NUCLEOTIDE SEQUENCE [LARGE SCALE GENOMIC DNA]</scope>
    <source>
        <strain evidence="3">04CH-RAC-A.6.1</strain>
    </source>
</reference>
<accession>A0A1E1LKC0</accession>
<evidence type="ECO:0000313" key="3">
    <source>
        <dbReference type="Proteomes" id="UP000178912"/>
    </source>
</evidence>
<keyword evidence="3" id="KW-1185">Reference proteome</keyword>
<feature type="transmembrane region" description="Helical" evidence="1">
    <location>
        <begin position="131"/>
        <end position="162"/>
    </location>
</feature>
<proteinExistence type="predicted"/>
<dbReference type="AlphaFoldDB" id="A0A1E1LKC0"/>
<feature type="transmembrane region" description="Helical" evidence="1">
    <location>
        <begin position="90"/>
        <end position="110"/>
    </location>
</feature>
<keyword evidence="1" id="KW-0472">Membrane</keyword>
<evidence type="ECO:0000256" key="1">
    <source>
        <dbReference type="SAM" id="Phobius"/>
    </source>
</evidence>
<dbReference type="PANTHER" id="PTHR38848">
    <property type="entry name" value="G-PROTEIN COUPLED RECEPTORS FAMILY 3 PROFILE DOMAIN-CONTAINING PROTEIN"/>
    <property type="match status" value="1"/>
</dbReference>
<organism evidence="2 3">
    <name type="scientific">Rhynchosporium agropyri</name>
    <dbReference type="NCBI Taxonomy" id="914238"/>
    <lineage>
        <taxon>Eukaryota</taxon>
        <taxon>Fungi</taxon>
        <taxon>Dikarya</taxon>
        <taxon>Ascomycota</taxon>
        <taxon>Pezizomycotina</taxon>
        <taxon>Leotiomycetes</taxon>
        <taxon>Helotiales</taxon>
        <taxon>Ploettnerulaceae</taxon>
        <taxon>Rhynchosporium</taxon>
    </lineage>
</organism>
<keyword evidence="1" id="KW-1133">Transmembrane helix</keyword>
<sequence>MGIAVIAYSRMRPRAVGDEPVDHVPAESGNDYFDNSLAADYINTRGLLLRISSSKDWSKLPLTSWLILIIYADSILFIFISTILQHGFGLNINMTICSSSIVICLACYMTTKIVCNTYSSWLTRLMRSLKLIYNFLVEKFSLSAASSIFDATVNLYLTLLFFRPLRSLYSYKNSPNSSLRTIALRSFVGSLATLTSSVVNLTFLMVLKREQAWICLMLCNANILFSVIVLHWVTSKDSIEGGSTASNLTSREGLPIKRTLWRRWTEWNGVGNGDHTYLRRETDAGVEAWERSEEAMPDAGNESAKILKKGKNLKKSKSLKNSKSGNETHLLGTIQVQVGHAVETVSIRGKSVSDNECGLIPDFRSAALILSIKYGRFGEESVGLDSLI</sequence>
<protein>
    <submittedName>
        <fullName evidence="2">Uncharacterized protein</fullName>
    </submittedName>
</protein>
<feature type="transmembrane region" description="Helical" evidence="1">
    <location>
        <begin position="213"/>
        <end position="233"/>
    </location>
</feature>
<dbReference type="PANTHER" id="PTHR38848:SF3">
    <property type="entry name" value="G-PROTEIN COUPLED RECEPTORS FAMILY 3 PROFILE DOMAIN-CONTAINING PROTEIN"/>
    <property type="match status" value="1"/>
</dbReference>
<evidence type="ECO:0000313" key="2">
    <source>
        <dbReference type="EMBL" id="CZT10940.1"/>
    </source>
</evidence>
<dbReference type="OrthoDB" id="3210850at2759"/>
<keyword evidence="1" id="KW-0812">Transmembrane</keyword>
<gene>
    <name evidence="2" type="ORF">RAG0_15244</name>
</gene>
<dbReference type="EMBL" id="FJUX01000134">
    <property type="protein sequence ID" value="CZT10940.1"/>
    <property type="molecule type" value="Genomic_DNA"/>
</dbReference>
<name>A0A1E1LKC0_9HELO</name>
<feature type="transmembrane region" description="Helical" evidence="1">
    <location>
        <begin position="62"/>
        <end position="84"/>
    </location>
</feature>
<dbReference type="Proteomes" id="UP000178912">
    <property type="component" value="Unassembled WGS sequence"/>
</dbReference>
<feature type="transmembrane region" description="Helical" evidence="1">
    <location>
        <begin position="182"/>
        <end position="206"/>
    </location>
</feature>